<keyword evidence="9" id="KW-1185">Reference proteome</keyword>
<dbReference type="RefSeq" id="WP_151125827.1">
    <property type="nucleotide sequence ID" value="NZ_CP088081.1"/>
</dbReference>
<evidence type="ECO:0000313" key="8">
    <source>
        <dbReference type="EMBL" id="KAB0574078.1"/>
    </source>
</evidence>
<dbReference type="Proteomes" id="UP000430120">
    <property type="component" value="Unassembled WGS sequence"/>
</dbReference>
<organism evidence="8 9">
    <name type="scientific">Ideonella dechloratans</name>
    <dbReference type="NCBI Taxonomy" id="36863"/>
    <lineage>
        <taxon>Bacteria</taxon>
        <taxon>Pseudomonadati</taxon>
        <taxon>Pseudomonadota</taxon>
        <taxon>Betaproteobacteria</taxon>
        <taxon>Burkholderiales</taxon>
        <taxon>Sphaerotilaceae</taxon>
        <taxon>Ideonella</taxon>
    </lineage>
</organism>
<dbReference type="GO" id="GO:0005886">
    <property type="term" value="C:plasma membrane"/>
    <property type="evidence" value="ECO:0007669"/>
    <property type="project" value="TreeGrafter"/>
</dbReference>
<comment type="subcellular location">
    <subcellularLocation>
        <location evidence="1">Membrane</location>
    </subcellularLocation>
</comment>
<keyword evidence="6" id="KW-0472">Membrane</keyword>
<keyword evidence="5" id="KW-0175">Coiled coil</keyword>
<evidence type="ECO:0000313" key="9">
    <source>
        <dbReference type="Proteomes" id="UP000430120"/>
    </source>
</evidence>
<reference evidence="8 9" key="1">
    <citation type="submission" date="2019-09" db="EMBL/GenBank/DDBJ databases">
        <title>Draft genome sequences of 48 bacterial type strains from the CCUG.</title>
        <authorList>
            <person name="Tunovic T."/>
            <person name="Pineiro-Iglesias B."/>
            <person name="Unosson C."/>
            <person name="Inganas E."/>
            <person name="Ohlen M."/>
            <person name="Cardew S."/>
            <person name="Jensie-Markopoulos S."/>
            <person name="Salva-Serra F."/>
            <person name="Jaen-Luchoro D."/>
            <person name="Karlsson R."/>
            <person name="Svensson-Stadler L."/>
            <person name="Chun J."/>
            <person name="Moore E."/>
        </authorList>
    </citation>
    <scope>NUCLEOTIDE SEQUENCE [LARGE SCALE GENOMIC DNA]</scope>
    <source>
        <strain evidence="8 9">CCUG 30977</strain>
    </source>
</reference>
<feature type="coiled-coil region" evidence="5">
    <location>
        <begin position="220"/>
        <end position="272"/>
    </location>
</feature>
<dbReference type="CDD" id="cd11386">
    <property type="entry name" value="MCP_signal"/>
    <property type="match status" value="1"/>
</dbReference>
<dbReference type="InterPro" id="IPR004090">
    <property type="entry name" value="Chemotax_Me-accpt_rcpt"/>
</dbReference>
<comment type="similarity">
    <text evidence="3">Belongs to the methyl-accepting chemotaxis (MCP) protein family.</text>
</comment>
<feature type="coiled-coil region" evidence="5">
    <location>
        <begin position="433"/>
        <end position="471"/>
    </location>
</feature>
<evidence type="ECO:0000256" key="5">
    <source>
        <dbReference type="SAM" id="Coils"/>
    </source>
</evidence>
<evidence type="ECO:0000256" key="3">
    <source>
        <dbReference type="ARBA" id="ARBA00029447"/>
    </source>
</evidence>
<dbReference type="SUPFAM" id="SSF58104">
    <property type="entry name" value="Methyl-accepting chemotaxis protein (MCP) signaling domain"/>
    <property type="match status" value="1"/>
</dbReference>
<gene>
    <name evidence="8" type="ORF">F7Q92_19955</name>
</gene>
<comment type="caution">
    <text evidence="8">The sequence shown here is derived from an EMBL/GenBank/DDBJ whole genome shotgun (WGS) entry which is preliminary data.</text>
</comment>
<feature type="transmembrane region" description="Helical" evidence="6">
    <location>
        <begin position="44"/>
        <end position="66"/>
    </location>
</feature>
<dbReference type="PANTHER" id="PTHR43531:SF14">
    <property type="entry name" value="METHYL-ACCEPTING CHEMOTAXIS PROTEIN I-RELATED"/>
    <property type="match status" value="1"/>
</dbReference>
<name>A0A643F955_IDEDE</name>
<feature type="domain" description="Methyl-accepting transducer" evidence="7">
    <location>
        <begin position="233"/>
        <end position="462"/>
    </location>
</feature>
<dbReference type="PANTHER" id="PTHR43531">
    <property type="entry name" value="PROTEIN ICFG"/>
    <property type="match status" value="1"/>
</dbReference>
<proteinExistence type="inferred from homology"/>
<keyword evidence="6" id="KW-0812">Transmembrane</keyword>
<keyword evidence="4" id="KW-0807">Transducer</keyword>
<dbReference type="FunFam" id="1.10.287.950:FF:000001">
    <property type="entry name" value="Methyl-accepting chemotaxis sensory transducer"/>
    <property type="match status" value="1"/>
</dbReference>
<evidence type="ECO:0000259" key="7">
    <source>
        <dbReference type="PROSITE" id="PS50111"/>
    </source>
</evidence>
<dbReference type="InterPro" id="IPR051310">
    <property type="entry name" value="MCP_chemotaxis"/>
</dbReference>
<evidence type="ECO:0000256" key="4">
    <source>
        <dbReference type="PROSITE-ProRule" id="PRU00284"/>
    </source>
</evidence>
<keyword evidence="2" id="KW-0488">Methylation</keyword>
<accession>A0A643F955</accession>
<dbReference type="GO" id="GO:0006935">
    <property type="term" value="P:chemotaxis"/>
    <property type="evidence" value="ECO:0007669"/>
    <property type="project" value="InterPro"/>
</dbReference>
<dbReference type="GO" id="GO:0007165">
    <property type="term" value="P:signal transduction"/>
    <property type="evidence" value="ECO:0007669"/>
    <property type="project" value="UniProtKB-KW"/>
</dbReference>
<protein>
    <submittedName>
        <fullName evidence="8">Chemotaxis protein</fullName>
    </submittedName>
</protein>
<evidence type="ECO:0000256" key="6">
    <source>
        <dbReference type="SAM" id="Phobius"/>
    </source>
</evidence>
<evidence type="ECO:0000256" key="1">
    <source>
        <dbReference type="ARBA" id="ARBA00004370"/>
    </source>
</evidence>
<keyword evidence="6" id="KW-1133">Transmembrane helix</keyword>
<dbReference type="PRINTS" id="PR00260">
    <property type="entry name" value="CHEMTRNSDUCR"/>
</dbReference>
<sequence>MPISAAPSASARQADLFQIARTGDLVMLSTLVASELAALAIGQYYGGLGLAAGLGGLLLALGAAAFALARGRWLAQLTLTATNAAMVMLHIQLGRGTIEFHFGVFVLLGLLLVYRDWRPIVLGAALFAVHHLAFDRLQALGWGLYCTPEANLLKTLMHAIYVVVQTGIEIFLAVGLHRAAVEAAELTDLVRRVDRGGSLCLDVHEVHASTPVSQMLKSALQKMEAAMADVSQSAAAIENAATEIASGNLNLSQRTEEQASNLQQTAASMEELTSTVQNTAQSAGQANELASHAASSAQAGGAVVNEVIETMAHISESSQRIADINAVIDGIAFQTNILALNAAVEAARAGEQGRGFAVVAGEVRTLAQRSAEAAKEIRSLISASVERVANGSAQVGRAGEQMGAIVQQVRQVSDLISEISSASQEQTQGIDQVNDAVTELDRVTQQNAALVEESAAAAESLQRQAAQLNAVVGRFTLGAQRQPA</sequence>
<dbReference type="InterPro" id="IPR004089">
    <property type="entry name" value="MCPsignal_dom"/>
</dbReference>
<dbReference type="EMBL" id="VZPB01000080">
    <property type="protein sequence ID" value="KAB0574078.1"/>
    <property type="molecule type" value="Genomic_DNA"/>
</dbReference>
<feature type="transmembrane region" description="Helical" evidence="6">
    <location>
        <begin position="97"/>
        <end position="114"/>
    </location>
</feature>
<evidence type="ECO:0000256" key="2">
    <source>
        <dbReference type="ARBA" id="ARBA00022481"/>
    </source>
</evidence>
<dbReference type="OrthoDB" id="9806477at2"/>
<dbReference type="SMART" id="SM00283">
    <property type="entry name" value="MA"/>
    <property type="match status" value="1"/>
</dbReference>
<dbReference type="Pfam" id="PF00015">
    <property type="entry name" value="MCPsignal"/>
    <property type="match status" value="1"/>
</dbReference>
<dbReference type="PROSITE" id="PS50111">
    <property type="entry name" value="CHEMOTAXIS_TRANSDUC_2"/>
    <property type="match status" value="1"/>
</dbReference>
<dbReference type="AlphaFoldDB" id="A0A643F955"/>
<dbReference type="Gene3D" id="1.10.287.950">
    <property type="entry name" value="Methyl-accepting chemotaxis protein"/>
    <property type="match status" value="1"/>
</dbReference>
<dbReference type="GO" id="GO:0004888">
    <property type="term" value="F:transmembrane signaling receptor activity"/>
    <property type="evidence" value="ECO:0007669"/>
    <property type="project" value="InterPro"/>
</dbReference>